<keyword evidence="8" id="KW-0699">rRNA-binding</keyword>
<dbReference type="EC" id="3.1.26.3" evidence="8"/>
<dbReference type="SMART" id="SM00358">
    <property type="entry name" value="DSRM"/>
    <property type="match status" value="1"/>
</dbReference>
<dbReference type="GO" id="GO:0008033">
    <property type="term" value="P:tRNA processing"/>
    <property type="evidence" value="ECO:0007669"/>
    <property type="project" value="UniProtKB-KW"/>
</dbReference>
<comment type="function">
    <text evidence="8">Digests double-stranded RNA. Involved in the processing of primary rRNA transcript to yield the immediate precursors to the large and small rRNAs (23S and 16S). Processes some mRNAs, and tRNAs when they are encoded in the rRNA operon. Processes pre-crRNA and tracrRNA of type II CRISPR loci if present in the organism.</text>
</comment>
<dbReference type="PROSITE" id="PS50137">
    <property type="entry name" value="DS_RBD"/>
    <property type="match status" value="1"/>
</dbReference>
<dbReference type="SUPFAM" id="SSF69065">
    <property type="entry name" value="RNase III domain-like"/>
    <property type="match status" value="1"/>
</dbReference>
<dbReference type="GO" id="GO:0005737">
    <property type="term" value="C:cytoplasm"/>
    <property type="evidence" value="ECO:0007669"/>
    <property type="project" value="UniProtKB-SubCell"/>
</dbReference>
<dbReference type="PANTHER" id="PTHR11207:SF0">
    <property type="entry name" value="RIBONUCLEASE 3"/>
    <property type="match status" value="1"/>
</dbReference>
<dbReference type="GO" id="GO:0010468">
    <property type="term" value="P:regulation of gene expression"/>
    <property type="evidence" value="ECO:0007669"/>
    <property type="project" value="TreeGrafter"/>
</dbReference>
<dbReference type="PANTHER" id="PTHR11207">
    <property type="entry name" value="RIBONUCLEASE III"/>
    <property type="match status" value="1"/>
</dbReference>
<evidence type="ECO:0000256" key="6">
    <source>
        <dbReference type="ARBA" id="ARBA00022801"/>
    </source>
</evidence>
<dbReference type="GO" id="GO:0006364">
    <property type="term" value="P:rRNA processing"/>
    <property type="evidence" value="ECO:0007669"/>
    <property type="project" value="UniProtKB-UniRule"/>
</dbReference>
<reference evidence="11 12" key="1">
    <citation type="journal article" date="2007" name="PLoS Genet.">
        <title>Patterns and implications of gene gain and loss in the evolution of Prochlorococcus.</title>
        <authorList>
            <person name="Kettler G.C."/>
            <person name="Martiny A.C."/>
            <person name="Huang K."/>
            <person name="Zucker J."/>
            <person name="Coleman M.L."/>
            <person name="Rodrigue S."/>
            <person name="Chen F."/>
            <person name="Lapidus A."/>
            <person name="Ferriera S."/>
            <person name="Johnson J."/>
            <person name="Steglich C."/>
            <person name="Church G.M."/>
            <person name="Richardson P."/>
            <person name="Chisholm S.W."/>
        </authorList>
    </citation>
    <scope>NUCLEOTIDE SEQUENCE [LARGE SCALE GENOMIC DNA]</scope>
    <source>
        <strain evidence="11 12">MIT 9515</strain>
    </source>
</reference>
<dbReference type="InterPro" id="IPR011907">
    <property type="entry name" value="RNase_III"/>
</dbReference>
<dbReference type="AlphaFoldDB" id="A2BYY7"/>
<comment type="cofactor">
    <cofactor evidence="8">
        <name>Mg(2+)</name>
        <dbReference type="ChEBI" id="CHEBI:18420"/>
    </cofactor>
</comment>
<keyword evidence="5 8" id="KW-0255">Endonuclease</keyword>
<dbReference type="GeneID" id="60201558"/>
<keyword evidence="8" id="KW-0479">Metal-binding</keyword>
<keyword evidence="8" id="KW-0819">tRNA processing</keyword>
<comment type="subunit">
    <text evidence="8">Homodimer.</text>
</comment>
<evidence type="ECO:0000256" key="8">
    <source>
        <dbReference type="HAMAP-Rule" id="MF_00104"/>
    </source>
</evidence>
<comment type="similarity">
    <text evidence="2">Belongs to the ribonuclease III family.</text>
</comment>
<organism evidence="11 12">
    <name type="scientific">Prochlorococcus marinus (strain MIT 9515)</name>
    <dbReference type="NCBI Taxonomy" id="167542"/>
    <lineage>
        <taxon>Bacteria</taxon>
        <taxon>Bacillati</taxon>
        <taxon>Cyanobacteriota</taxon>
        <taxon>Cyanophyceae</taxon>
        <taxon>Synechococcales</taxon>
        <taxon>Prochlorococcaceae</taxon>
        <taxon>Prochlorococcus</taxon>
    </lineage>
</organism>
<evidence type="ECO:0000313" key="11">
    <source>
        <dbReference type="EMBL" id="ABM72998.1"/>
    </source>
</evidence>
<evidence type="ECO:0000313" key="12">
    <source>
        <dbReference type="Proteomes" id="UP000001589"/>
    </source>
</evidence>
<dbReference type="GO" id="GO:0004525">
    <property type="term" value="F:ribonuclease III activity"/>
    <property type="evidence" value="ECO:0007669"/>
    <property type="project" value="UniProtKB-UniRule"/>
</dbReference>
<dbReference type="InterPro" id="IPR014720">
    <property type="entry name" value="dsRBD_dom"/>
</dbReference>
<gene>
    <name evidence="8 11" type="primary">rnc</name>
    <name evidence="11" type="ordered locus">P9515_17911</name>
</gene>
<dbReference type="STRING" id="167542.P9515_17911"/>
<keyword evidence="8" id="KW-0698">rRNA processing</keyword>
<keyword evidence="4 8" id="KW-0540">Nuclease</keyword>
<keyword evidence="3 8" id="KW-0507">mRNA processing</keyword>
<feature type="binding site" evidence="8">
    <location>
        <position position="61"/>
    </location>
    <ligand>
        <name>Mg(2+)</name>
        <dbReference type="ChEBI" id="CHEBI:18420"/>
    </ligand>
</feature>
<evidence type="ECO:0000256" key="4">
    <source>
        <dbReference type="ARBA" id="ARBA00022722"/>
    </source>
</evidence>
<dbReference type="EMBL" id="CP000552">
    <property type="protein sequence ID" value="ABM72998.1"/>
    <property type="molecule type" value="Genomic_DNA"/>
</dbReference>
<keyword evidence="6 8" id="KW-0378">Hydrolase</keyword>
<dbReference type="GO" id="GO:0046872">
    <property type="term" value="F:metal ion binding"/>
    <property type="evidence" value="ECO:0007669"/>
    <property type="project" value="UniProtKB-KW"/>
</dbReference>
<dbReference type="Pfam" id="PF14622">
    <property type="entry name" value="Ribonucleas_3_3"/>
    <property type="match status" value="1"/>
</dbReference>
<feature type="domain" description="RNase III" evidence="10">
    <location>
        <begin position="24"/>
        <end position="143"/>
    </location>
</feature>
<dbReference type="OrthoDB" id="9805026at2"/>
<evidence type="ECO:0000259" key="9">
    <source>
        <dbReference type="PROSITE" id="PS50137"/>
    </source>
</evidence>
<dbReference type="Pfam" id="PF00035">
    <property type="entry name" value="dsrm"/>
    <property type="match status" value="1"/>
</dbReference>
<comment type="subcellular location">
    <subcellularLocation>
        <location evidence="8">Cytoplasm</location>
    </subcellularLocation>
</comment>
<evidence type="ECO:0000256" key="5">
    <source>
        <dbReference type="ARBA" id="ARBA00022759"/>
    </source>
</evidence>
<feature type="binding site" evidence="8">
    <location>
        <position position="136"/>
    </location>
    <ligand>
        <name>Mg(2+)</name>
        <dbReference type="ChEBI" id="CHEBI:18420"/>
    </ligand>
</feature>
<dbReference type="CDD" id="cd10845">
    <property type="entry name" value="DSRM_RNAse_III_family"/>
    <property type="match status" value="1"/>
</dbReference>
<dbReference type="GO" id="GO:0019843">
    <property type="term" value="F:rRNA binding"/>
    <property type="evidence" value="ECO:0007669"/>
    <property type="project" value="UniProtKB-KW"/>
</dbReference>
<dbReference type="Gene3D" id="3.30.160.20">
    <property type="match status" value="1"/>
</dbReference>
<evidence type="ECO:0000256" key="2">
    <source>
        <dbReference type="ARBA" id="ARBA00010183"/>
    </source>
</evidence>
<name>A2BYY7_PROM5</name>
<comment type="catalytic activity">
    <reaction evidence="1 8">
        <text>Endonucleolytic cleavage to 5'-phosphomonoester.</text>
        <dbReference type="EC" id="3.1.26.3"/>
    </reaction>
</comment>
<dbReference type="eggNOG" id="COG0571">
    <property type="taxonomic scope" value="Bacteria"/>
</dbReference>
<sequence>MNNVIEKKRTEQIIQFLNSLDIDSKRFFEIINKKDQLIICTFNEALTHSSADKIVNYEKLEFFGDAVLRLSASDFIERKYKNMSVGNRSELRSQLVSDEWLTELGKKIFIEKVIVKGPKAIGDENSKDTIIAETSEALIGAIYKCFNSIHEVNIWLDNFWEKDAELYLKAPHKYNAKSALQEWCQKHGFDLPIYKIYEVSSSHGDPKRFSCDIYLNGSKEASSFGNSHKKAEKNAATILIEKIFQKEQN</sequence>
<keyword evidence="8" id="KW-0460">Magnesium</keyword>
<dbReference type="RefSeq" id="WP_011821084.1">
    <property type="nucleotide sequence ID" value="NC_008817.1"/>
</dbReference>
<dbReference type="Gene3D" id="1.10.1520.10">
    <property type="entry name" value="Ribonuclease III domain"/>
    <property type="match status" value="1"/>
</dbReference>
<dbReference type="HAMAP" id="MF_00104">
    <property type="entry name" value="RNase_III"/>
    <property type="match status" value="1"/>
</dbReference>
<feature type="active site" evidence="8">
    <location>
        <position position="65"/>
    </location>
</feature>
<dbReference type="KEGG" id="pmc:P9515_17911"/>
<dbReference type="InterPro" id="IPR036389">
    <property type="entry name" value="RNase_III_sf"/>
</dbReference>
<dbReference type="Proteomes" id="UP000001589">
    <property type="component" value="Chromosome"/>
</dbReference>
<keyword evidence="7 8" id="KW-0694">RNA-binding</keyword>
<proteinExistence type="inferred from homology"/>
<dbReference type="PROSITE" id="PS50142">
    <property type="entry name" value="RNASE_3_2"/>
    <property type="match status" value="1"/>
</dbReference>
<feature type="binding site" evidence="8">
    <location>
        <position position="133"/>
    </location>
    <ligand>
        <name>Mg(2+)</name>
        <dbReference type="ChEBI" id="CHEBI:18420"/>
    </ligand>
</feature>
<dbReference type="GO" id="GO:0006397">
    <property type="term" value="P:mRNA processing"/>
    <property type="evidence" value="ECO:0007669"/>
    <property type="project" value="UniProtKB-UniRule"/>
</dbReference>
<dbReference type="SMART" id="SM00535">
    <property type="entry name" value="RIBOc"/>
    <property type="match status" value="1"/>
</dbReference>
<accession>A2BYY7</accession>
<feature type="domain" description="DRBM" evidence="9">
    <location>
        <begin position="175"/>
        <end position="245"/>
    </location>
</feature>
<keyword evidence="8" id="KW-0963">Cytoplasm</keyword>
<evidence type="ECO:0000259" key="10">
    <source>
        <dbReference type="PROSITE" id="PS50142"/>
    </source>
</evidence>
<dbReference type="HOGENOM" id="CLU_000907_1_3_3"/>
<dbReference type="GO" id="GO:0003725">
    <property type="term" value="F:double-stranded RNA binding"/>
    <property type="evidence" value="ECO:0007669"/>
    <property type="project" value="TreeGrafter"/>
</dbReference>
<dbReference type="SUPFAM" id="SSF54768">
    <property type="entry name" value="dsRNA-binding domain-like"/>
    <property type="match status" value="1"/>
</dbReference>
<evidence type="ECO:0000256" key="7">
    <source>
        <dbReference type="ARBA" id="ARBA00022884"/>
    </source>
</evidence>
<dbReference type="CDD" id="cd00593">
    <property type="entry name" value="RIBOc"/>
    <property type="match status" value="1"/>
</dbReference>
<dbReference type="InterPro" id="IPR000999">
    <property type="entry name" value="RNase_III_dom"/>
</dbReference>
<evidence type="ECO:0000256" key="3">
    <source>
        <dbReference type="ARBA" id="ARBA00022664"/>
    </source>
</evidence>
<evidence type="ECO:0000256" key="1">
    <source>
        <dbReference type="ARBA" id="ARBA00000109"/>
    </source>
</evidence>
<feature type="active site" evidence="8">
    <location>
        <position position="136"/>
    </location>
</feature>
<protein>
    <recommendedName>
        <fullName evidence="8">Ribonuclease 3</fullName>
        <ecNumber evidence="8">3.1.26.3</ecNumber>
    </recommendedName>
    <alternativeName>
        <fullName evidence="8">Ribonuclease III</fullName>
        <shortName evidence="8">RNase III</shortName>
    </alternativeName>
</protein>